<dbReference type="InterPro" id="IPR058163">
    <property type="entry name" value="LysR-type_TF_proteobact-type"/>
</dbReference>
<evidence type="ECO:0000256" key="3">
    <source>
        <dbReference type="ARBA" id="ARBA00023125"/>
    </source>
</evidence>
<evidence type="ECO:0000256" key="1">
    <source>
        <dbReference type="ARBA" id="ARBA00009437"/>
    </source>
</evidence>
<evidence type="ECO:0000259" key="5">
    <source>
        <dbReference type="PROSITE" id="PS50931"/>
    </source>
</evidence>
<dbReference type="SUPFAM" id="SSF53850">
    <property type="entry name" value="Periplasmic binding protein-like II"/>
    <property type="match status" value="1"/>
</dbReference>
<evidence type="ECO:0000256" key="4">
    <source>
        <dbReference type="ARBA" id="ARBA00023163"/>
    </source>
</evidence>
<evidence type="ECO:0000313" key="7">
    <source>
        <dbReference type="Proteomes" id="UP001163624"/>
    </source>
</evidence>
<dbReference type="Proteomes" id="UP001163624">
    <property type="component" value="Chromosome"/>
</dbReference>
<reference evidence="6" key="1">
    <citation type="submission" date="2022-11" db="EMBL/GenBank/DDBJ databases">
        <title>Pseudomonas triclosanedens sp. nov., a triclosan degrader isolated from activated sludge.</title>
        <authorList>
            <person name="Yin Y."/>
            <person name="Lu Z."/>
        </authorList>
    </citation>
    <scope>NUCLEOTIDE SEQUENCE</scope>
    <source>
        <strain evidence="6">ZM23</strain>
    </source>
</reference>
<accession>A0ABY6ZYS2</accession>
<dbReference type="PANTHER" id="PTHR30537:SF79">
    <property type="entry name" value="TRANSCRIPTIONAL REGULATOR-RELATED"/>
    <property type="match status" value="1"/>
</dbReference>
<dbReference type="PRINTS" id="PR00039">
    <property type="entry name" value="HTHLYSR"/>
</dbReference>
<protein>
    <submittedName>
        <fullName evidence="6">LysR substrate-binding domain-containing protein</fullName>
    </submittedName>
</protein>
<comment type="similarity">
    <text evidence="1">Belongs to the LysR transcriptional regulatory family.</text>
</comment>
<organism evidence="6 7">
    <name type="scientific">Pseudomonas triclosanedens</name>
    <dbReference type="NCBI Taxonomy" id="2961893"/>
    <lineage>
        <taxon>Bacteria</taxon>
        <taxon>Pseudomonadati</taxon>
        <taxon>Pseudomonadota</taxon>
        <taxon>Gammaproteobacteria</taxon>
        <taxon>Pseudomonadales</taxon>
        <taxon>Pseudomonadaceae</taxon>
        <taxon>Pseudomonas</taxon>
    </lineage>
</organism>
<dbReference type="RefSeq" id="WP_254469978.1">
    <property type="nucleotide sequence ID" value="NZ_CP113432.1"/>
</dbReference>
<dbReference type="InterPro" id="IPR036390">
    <property type="entry name" value="WH_DNA-bd_sf"/>
</dbReference>
<dbReference type="InterPro" id="IPR005119">
    <property type="entry name" value="LysR_subst-bd"/>
</dbReference>
<gene>
    <name evidence="6" type="ORF">OU419_01745</name>
</gene>
<keyword evidence="3" id="KW-0238">DNA-binding</keyword>
<keyword evidence="2" id="KW-0805">Transcription regulation</keyword>
<dbReference type="InterPro" id="IPR000847">
    <property type="entry name" value="LysR_HTH_N"/>
</dbReference>
<dbReference type="PROSITE" id="PS50931">
    <property type="entry name" value="HTH_LYSR"/>
    <property type="match status" value="1"/>
</dbReference>
<dbReference type="Pfam" id="PF00126">
    <property type="entry name" value="HTH_1"/>
    <property type="match status" value="1"/>
</dbReference>
<name>A0ABY6ZYS2_9PSED</name>
<evidence type="ECO:0000256" key="2">
    <source>
        <dbReference type="ARBA" id="ARBA00023015"/>
    </source>
</evidence>
<dbReference type="PANTHER" id="PTHR30537">
    <property type="entry name" value="HTH-TYPE TRANSCRIPTIONAL REGULATOR"/>
    <property type="match status" value="1"/>
</dbReference>
<dbReference type="SUPFAM" id="SSF46785">
    <property type="entry name" value="Winged helix' DNA-binding domain"/>
    <property type="match status" value="1"/>
</dbReference>
<sequence>MSIQRLPPLNAVRAFEAAARLGSYVAASKVLHVTQPAIGRHVKLLEDWLGVQLFERTPRGVSLTPAGQRYYAKISTALQQIADAGHELAPGGTARWLKIMVVPAFAKRWLMPRLESLRQLRPGLKVAVEPNPTFTEVDGKTADLGIVYGLPGIYPQCRTTLIRPAVFPVCSPSYLAEYGPLASAQDLARHELIHVDDGEWWNLWLSTIGLDLRVSPDVLYVSNDHALSMAESGHGIALANQVLVKHQLAAGTLVRPLPEEVPLESYQLLLPTGAIGADVAWFEEWIRAALQEEFSPRAAHMTDSTE</sequence>
<dbReference type="Gene3D" id="3.40.190.10">
    <property type="entry name" value="Periplasmic binding protein-like II"/>
    <property type="match status" value="2"/>
</dbReference>
<keyword evidence="7" id="KW-1185">Reference proteome</keyword>
<dbReference type="EMBL" id="CP113432">
    <property type="protein sequence ID" value="WAI50016.1"/>
    <property type="molecule type" value="Genomic_DNA"/>
</dbReference>
<feature type="domain" description="HTH lysR-type" evidence="5">
    <location>
        <begin position="7"/>
        <end position="64"/>
    </location>
</feature>
<dbReference type="Gene3D" id="1.10.10.10">
    <property type="entry name" value="Winged helix-like DNA-binding domain superfamily/Winged helix DNA-binding domain"/>
    <property type="match status" value="1"/>
</dbReference>
<dbReference type="Pfam" id="PF03466">
    <property type="entry name" value="LysR_substrate"/>
    <property type="match status" value="1"/>
</dbReference>
<dbReference type="InterPro" id="IPR036388">
    <property type="entry name" value="WH-like_DNA-bd_sf"/>
</dbReference>
<keyword evidence="4" id="KW-0804">Transcription</keyword>
<evidence type="ECO:0000313" key="6">
    <source>
        <dbReference type="EMBL" id="WAI50016.1"/>
    </source>
</evidence>
<proteinExistence type="inferred from homology"/>